<name>A0A7I7Q6S0_9MYCO</name>
<feature type="transmembrane region" description="Helical" evidence="1">
    <location>
        <begin position="53"/>
        <end position="76"/>
    </location>
</feature>
<feature type="transmembrane region" description="Helical" evidence="1">
    <location>
        <begin position="16"/>
        <end position="41"/>
    </location>
</feature>
<keyword evidence="1" id="KW-0472">Membrane</keyword>
<dbReference type="RefSeq" id="WP_163789766.1">
    <property type="nucleotide sequence ID" value="NZ_AP022587.1"/>
</dbReference>
<keyword evidence="1" id="KW-1133">Transmembrane helix</keyword>
<reference evidence="2 3" key="1">
    <citation type="journal article" date="2019" name="Emerg. Microbes Infect.">
        <title>Comprehensive subspecies identification of 175 nontuberculous mycobacteria species based on 7547 genomic profiles.</title>
        <authorList>
            <person name="Matsumoto Y."/>
            <person name="Kinjo T."/>
            <person name="Motooka D."/>
            <person name="Nabeya D."/>
            <person name="Jung N."/>
            <person name="Uechi K."/>
            <person name="Horii T."/>
            <person name="Iida T."/>
            <person name="Fujita J."/>
            <person name="Nakamura S."/>
        </authorList>
    </citation>
    <scope>NUCLEOTIDE SEQUENCE [LARGE SCALE GENOMIC DNA]</scope>
    <source>
        <strain evidence="2 3">JCM 17783</strain>
    </source>
</reference>
<evidence type="ECO:0000313" key="3">
    <source>
        <dbReference type="Proteomes" id="UP000467130"/>
    </source>
</evidence>
<proteinExistence type="predicted"/>
<evidence type="ECO:0000256" key="1">
    <source>
        <dbReference type="SAM" id="Phobius"/>
    </source>
</evidence>
<evidence type="ECO:0008006" key="4">
    <source>
        <dbReference type="Google" id="ProtNLM"/>
    </source>
</evidence>
<dbReference type="AlphaFoldDB" id="A0A7I7Q6S0"/>
<evidence type="ECO:0000313" key="2">
    <source>
        <dbReference type="EMBL" id="BBY21716.1"/>
    </source>
</evidence>
<sequence length="91" mass="9719">MSENQITAQEVQTNGLAVAAFVLSIMGMYASPVLASVLALVGMWQVKHRSQQGFALAITALAVSAAVTALHVAIWIQCGHPNFELETTAHW</sequence>
<keyword evidence="3" id="KW-1185">Reference proteome</keyword>
<dbReference type="Proteomes" id="UP000467130">
    <property type="component" value="Chromosome"/>
</dbReference>
<accession>A0A7I7Q6S0</accession>
<organism evidence="2 3">
    <name type="scientific">Mycobacterium stomatepiae</name>
    <dbReference type="NCBI Taxonomy" id="470076"/>
    <lineage>
        <taxon>Bacteria</taxon>
        <taxon>Bacillati</taxon>
        <taxon>Actinomycetota</taxon>
        <taxon>Actinomycetes</taxon>
        <taxon>Mycobacteriales</taxon>
        <taxon>Mycobacteriaceae</taxon>
        <taxon>Mycobacterium</taxon>
        <taxon>Mycobacterium simiae complex</taxon>
    </lineage>
</organism>
<keyword evidence="1" id="KW-0812">Transmembrane</keyword>
<gene>
    <name evidence="2" type="ORF">MSTO_19210</name>
</gene>
<dbReference type="EMBL" id="AP022587">
    <property type="protein sequence ID" value="BBY21716.1"/>
    <property type="molecule type" value="Genomic_DNA"/>
</dbReference>
<dbReference type="KEGG" id="msto:MSTO_19210"/>
<protein>
    <recommendedName>
        <fullName evidence="4">DUF4190 domain-containing protein</fullName>
    </recommendedName>
</protein>